<feature type="non-terminal residue" evidence="2">
    <location>
        <position position="1"/>
    </location>
</feature>
<dbReference type="GO" id="GO:0004864">
    <property type="term" value="F:protein phosphatase inhibitor activity"/>
    <property type="evidence" value="ECO:0007669"/>
    <property type="project" value="InterPro"/>
</dbReference>
<organism evidence="2">
    <name type="scientific">Tanacetum cinerariifolium</name>
    <name type="common">Dalmatian daisy</name>
    <name type="synonym">Chrysanthemum cinerariifolium</name>
    <dbReference type="NCBI Taxonomy" id="118510"/>
    <lineage>
        <taxon>Eukaryota</taxon>
        <taxon>Viridiplantae</taxon>
        <taxon>Streptophyta</taxon>
        <taxon>Embryophyta</taxon>
        <taxon>Tracheophyta</taxon>
        <taxon>Spermatophyta</taxon>
        <taxon>Magnoliopsida</taxon>
        <taxon>eudicotyledons</taxon>
        <taxon>Gunneridae</taxon>
        <taxon>Pentapetalae</taxon>
        <taxon>asterids</taxon>
        <taxon>campanulids</taxon>
        <taxon>Asterales</taxon>
        <taxon>Asteraceae</taxon>
        <taxon>Asteroideae</taxon>
        <taxon>Anthemideae</taxon>
        <taxon>Anthemidinae</taxon>
        <taxon>Tanacetum</taxon>
    </lineage>
</organism>
<feature type="compositionally biased region" description="Basic and acidic residues" evidence="1">
    <location>
        <begin position="223"/>
        <end position="238"/>
    </location>
</feature>
<dbReference type="EMBL" id="BKCJ010000880">
    <property type="protein sequence ID" value="GEU37044.1"/>
    <property type="molecule type" value="Genomic_DNA"/>
</dbReference>
<evidence type="ECO:0000256" key="1">
    <source>
        <dbReference type="SAM" id="MobiDB-lite"/>
    </source>
</evidence>
<name>A0A6L2JN23_TANCI</name>
<dbReference type="GO" id="GO:0009966">
    <property type="term" value="P:regulation of signal transduction"/>
    <property type="evidence" value="ECO:0007669"/>
    <property type="project" value="InterPro"/>
</dbReference>
<sequence length="340" mass="37705">EFVFGEDEALTWGTVASASGVNEPRHYTRRDASASTSRTLYDESGEDLVDEDDIVDLGNNAEIRNENLDGALIRNRCWKECFTLPGGVSGHIETISSSLIQILEKMTEAASNSLLRTLKMLFVVGYLTLSGSLSPVRNPCLSERDDDDTERSESIPSVFNDMISANSNNNSRTSGWTTSDDEADAMDEDNEGSEIGRSASFKDQRRAHYDEFHQVRELRRKASLHESSNDDDEVKLNGESDTPSSLSVGVEDIDITNVEDPETGSCMKYADAVAYVAAQTMANDHDDDGGGQDKVVDTRENSNDVVEAERDIIMLYWDLRTEIWTLAQVAKSAEYQRRLG</sequence>
<evidence type="ECO:0000313" key="2">
    <source>
        <dbReference type="EMBL" id="GEU37044.1"/>
    </source>
</evidence>
<accession>A0A6L2JN23</accession>
<proteinExistence type="predicted"/>
<protein>
    <submittedName>
        <fullName evidence="2">Protein phosphatase inhibitor 2-like</fullName>
    </submittedName>
</protein>
<dbReference type="Pfam" id="PF04979">
    <property type="entry name" value="IPP-2"/>
    <property type="match status" value="1"/>
</dbReference>
<dbReference type="InterPro" id="IPR007062">
    <property type="entry name" value="PPI-2"/>
</dbReference>
<dbReference type="PANTHER" id="PTHR12398:SF20">
    <property type="entry name" value="PROTEIN PHOSPHATASE 1 REGULATORY INHIBITOR SUBUNIT 2"/>
    <property type="match status" value="1"/>
</dbReference>
<dbReference type="PANTHER" id="PTHR12398">
    <property type="entry name" value="PROTEIN PHOSPHATASE INHIBITOR"/>
    <property type="match status" value="1"/>
</dbReference>
<feature type="region of interest" description="Disordered" evidence="1">
    <location>
        <begin position="137"/>
        <end position="206"/>
    </location>
</feature>
<feature type="region of interest" description="Disordered" evidence="1">
    <location>
        <begin position="220"/>
        <end position="247"/>
    </location>
</feature>
<feature type="region of interest" description="Disordered" evidence="1">
    <location>
        <begin position="283"/>
        <end position="302"/>
    </location>
</feature>
<comment type="caution">
    <text evidence="2">The sequence shown here is derived from an EMBL/GenBank/DDBJ whole genome shotgun (WGS) entry which is preliminary data.</text>
</comment>
<dbReference type="AlphaFoldDB" id="A0A6L2JN23"/>
<reference evidence="2" key="1">
    <citation type="journal article" date="2019" name="Sci. Rep.">
        <title>Draft genome of Tanacetum cinerariifolium, the natural source of mosquito coil.</title>
        <authorList>
            <person name="Yamashiro T."/>
            <person name="Shiraishi A."/>
            <person name="Satake H."/>
            <person name="Nakayama K."/>
        </authorList>
    </citation>
    <scope>NUCLEOTIDE SEQUENCE</scope>
</reference>
<feature type="compositionally biased region" description="Acidic residues" evidence="1">
    <location>
        <begin position="179"/>
        <end position="192"/>
    </location>
</feature>
<feature type="compositionally biased region" description="Polar residues" evidence="1">
    <location>
        <begin position="163"/>
        <end position="178"/>
    </location>
</feature>
<gene>
    <name evidence="2" type="ORF">Tci_009022</name>
</gene>